<keyword evidence="1" id="KW-0472">Membrane</keyword>
<keyword evidence="1" id="KW-1133">Transmembrane helix</keyword>
<evidence type="ECO:0000256" key="1">
    <source>
        <dbReference type="SAM" id="Phobius"/>
    </source>
</evidence>
<keyword evidence="3" id="KW-1185">Reference proteome</keyword>
<dbReference type="RefSeq" id="WP_329359830.1">
    <property type="nucleotide sequence ID" value="NZ_CP109490.1"/>
</dbReference>
<gene>
    <name evidence="2" type="ORF">OG367_38735</name>
</gene>
<feature type="transmembrane region" description="Helical" evidence="1">
    <location>
        <begin position="102"/>
        <end position="119"/>
    </location>
</feature>
<reference evidence="2" key="1">
    <citation type="submission" date="2022-10" db="EMBL/GenBank/DDBJ databases">
        <title>The complete genomes of actinobacterial strains from the NBC collection.</title>
        <authorList>
            <person name="Joergensen T.S."/>
            <person name="Alvarez Arevalo M."/>
            <person name="Sterndorff E.B."/>
            <person name="Faurdal D."/>
            <person name="Vuksanovic O."/>
            <person name="Mourched A.-S."/>
            <person name="Charusanti P."/>
            <person name="Shaw S."/>
            <person name="Blin K."/>
            <person name="Weber T."/>
        </authorList>
    </citation>
    <scope>NUCLEOTIDE SEQUENCE</scope>
    <source>
        <strain evidence="2">NBC_01436</strain>
    </source>
</reference>
<organism evidence="2 3">
    <name type="scientific">Streptomyces anulatus</name>
    <name type="common">Streptomyces chrysomallus</name>
    <dbReference type="NCBI Taxonomy" id="1892"/>
    <lineage>
        <taxon>Bacteria</taxon>
        <taxon>Bacillati</taxon>
        <taxon>Actinomycetota</taxon>
        <taxon>Actinomycetes</taxon>
        <taxon>Kitasatosporales</taxon>
        <taxon>Streptomycetaceae</taxon>
        <taxon>Streptomyces</taxon>
    </lineage>
</organism>
<evidence type="ECO:0000313" key="3">
    <source>
        <dbReference type="Proteomes" id="UP001431926"/>
    </source>
</evidence>
<dbReference type="Proteomes" id="UP001431926">
    <property type="component" value="Chromosome"/>
</dbReference>
<protein>
    <recommendedName>
        <fullName evidence="4">DUF3040 domain-containing protein</fullName>
    </recommendedName>
</protein>
<proteinExistence type="predicted"/>
<evidence type="ECO:0000313" key="2">
    <source>
        <dbReference type="EMBL" id="WUX41801.1"/>
    </source>
</evidence>
<accession>A0ABZ1ZSQ7</accession>
<sequence>MGEAQTGHEVHQQHEKLVRALADQHARTVAQDHDEGVPDEAFDVLMERAQALMAYETQMPALLAEPERVRSEKVIFWSWRAQSAVAIALIIAFRLLGYSNGWYAMVVPHLVGTFFGWPLKATVKNHLSLRTASVALHAVGVLLVLIVLGVLSPWFIIALLIGWAFVGTAAADGQETGK</sequence>
<evidence type="ECO:0008006" key="4">
    <source>
        <dbReference type="Google" id="ProtNLM"/>
    </source>
</evidence>
<dbReference type="EMBL" id="CP109491">
    <property type="protein sequence ID" value="WUX41801.1"/>
    <property type="molecule type" value="Genomic_DNA"/>
</dbReference>
<feature type="transmembrane region" description="Helical" evidence="1">
    <location>
        <begin position="77"/>
        <end position="96"/>
    </location>
</feature>
<name>A0ABZ1ZSQ7_STRAQ</name>
<keyword evidence="1" id="KW-0812">Transmembrane</keyword>